<evidence type="ECO:0000259" key="3">
    <source>
        <dbReference type="PROSITE" id="PS50048"/>
    </source>
</evidence>
<keyword evidence="1" id="KW-0479">Metal-binding</keyword>
<dbReference type="GO" id="GO:0000981">
    <property type="term" value="F:DNA-binding transcription factor activity, RNA polymerase II-specific"/>
    <property type="evidence" value="ECO:0007669"/>
    <property type="project" value="InterPro"/>
</dbReference>
<dbReference type="EMBL" id="OUUZ01000010">
    <property type="protein sequence ID" value="SPQ23333.1"/>
    <property type="molecule type" value="Genomic_DNA"/>
</dbReference>
<dbReference type="PANTHER" id="PTHR47425">
    <property type="entry name" value="FARB-RELATED"/>
    <property type="match status" value="1"/>
</dbReference>
<dbReference type="PROSITE" id="PS50048">
    <property type="entry name" value="ZN2_CY6_FUNGAL_2"/>
    <property type="match status" value="1"/>
</dbReference>
<dbReference type="Pfam" id="PF04082">
    <property type="entry name" value="Fungal_trans"/>
    <property type="match status" value="1"/>
</dbReference>
<dbReference type="AlphaFoldDB" id="A0A3S4EZT8"/>
<dbReference type="InterPro" id="IPR007219">
    <property type="entry name" value="XnlR_reg_dom"/>
</dbReference>
<evidence type="ECO:0000256" key="1">
    <source>
        <dbReference type="ARBA" id="ARBA00022723"/>
    </source>
</evidence>
<dbReference type="SUPFAM" id="SSF57701">
    <property type="entry name" value="Zn2/Cys6 DNA-binding domain"/>
    <property type="match status" value="1"/>
</dbReference>
<name>A0A3S4EZT8_9PEZI</name>
<organism evidence="4 5">
    <name type="scientific">Thermothielavioides terrestris</name>
    <dbReference type="NCBI Taxonomy" id="2587410"/>
    <lineage>
        <taxon>Eukaryota</taxon>
        <taxon>Fungi</taxon>
        <taxon>Dikarya</taxon>
        <taxon>Ascomycota</taxon>
        <taxon>Pezizomycotina</taxon>
        <taxon>Sordariomycetes</taxon>
        <taxon>Sordariomycetidae</taxon>
        <taxon>Sordariales</taxon>
        <taxon>Chaetomiaceae</taxon>
        <taxon>Thermothielavioides</taxon>
    </lineage>
</organism>
<dbReference type="InterPro" id="IPR052761">
    <property type="entry name" value="Fungal_Detox/Toxin_TFs"/>
</dbReference>
<dbReference type="GO" id="GO:0003677">
    <property type="term" value="F:DNA binding"/>
    <property type="evidence" value="ECO:0007669"/>
    <property type="project" value="InterPro"/>
</dbReference>
<dbReference type="CDD" id="cd00067">
    <property type="entry name" value="GAL4"/>
    <property type="match status" value="1"/>
</dbReference>
<reference evidence="4 5" key="1">
    <citation type="submission" date="2018-04" db="EMBL/GenBank/DDBJ databases">
        <authorList>
            <person name="Huttner S."/>
            <person name="Dainat J."/>
        </authorList>
    </citation>
    <scope>NUCLEOTIDE SEQUENCE [LARGE SCALE GENOMIC DNA]</scope>
</reference>
<evidence type="ECO:0000313" key="5">
    <source>
        <dbReference type="Proteomes" id="UP000289323"/>
    </source>
</evidence>
<dbReference type="InterPro" id="IPR001138">
    <property type="entry name" value="Zn2Cys6_DnaBD"/>
</dbReference>
<dbReference type="GO" id="GO:0006351">
    <property type="term" value="P:DNA-templated transcription"/>
    <property type="evidence" value="ECO:0007669"/>
    <property type="project" value="InterPro"/>
</dbReference>
<dbReference type="Pfam" id="PF00172">
    <property type="entry name" value="Zn_clus"/>
    <property type="match status" value="1"/>
</dbReference>
<gene>
    <name evidence="4" type="ORF">TT172_LOCUS5752</name>
</gene>
<feature type="domain" description="Zn(2)-C6 fungal-type" evidence="3">
    <location>
        <begin position="25"/>
        <end position="59"/>
    </location>
</feature>
<evidence type="ECO:0000256" key="2">
    <source>
        <dbReference type="ARBA" id="ARBA00023242"/>
    </source>
</evidence>
<dbReference type="SMART" id="SM00066">
    <property type="entry name" value="GAL4"/>
    <property type="match status" value="1"/>
</dbReference>
<dbReference type="PANTHER" id="PTHR47425:SF2">
    <property type="entry name" value="FARB-RELATED"/>
    <property type="match status" value="1"/>
</dbReference>
<sequence>MNSSGSEPPRASGEPRTRPVTANKACVPCRLRKVKCDAAAVGLPCSSCTSRERVKDCVLPARKRRTNDTCAAKSELCRSIPVTSNGGQLDSDSEHQLDFQSPRQTEPDLLYLNILNDAVKETTEPRPRHTTSGTTYCPRSDNNFTPRNCLRIKLPQFDDVDKEYLVKKGVFDLPPPAHLDALIKAYFNHVHPFCPVINRADFIRGYRSGTCSLFLLRAILTPASVHAPADVLISGCGFASRSAAQESFFCRAKLVHDFAAEDDPLVMLQGSIILCMIVLDHPSDPDFGYWLHNAVRLAAKLDLRNICVREDEPPAVLKLYRRIWWALYSLDIFHVFANPRRSRLLEDTPAIKPRTEDDWEPEEVSDAPSGLLSPVTPQQRALPVVQCELSGIFAQCLSIVTSKHQQDLRPIMHTLDAWRGSLAAEMHVAPGNTGTDIYYLHIQAMSYRFECVLCRLMHRRWQQQSQHADLSEWARQRLRTAVLELDTIAMRVLASGNLADFPISFVTTMTALLALHVETALDPAETDLARSMARISISQTMLLLDQGREIPVLKRALPIFEEILARKNLCLVAPPAGLREAPAPSQSRDNGVADACALPQLEPCEHDNPAVYGDLLGFDFLDEWQIGQLDFADHS</sequence>
<dbReference type="InterPro" id="IPR036864">
    <property type="entry name" value="Zn2-C6_fun-type_DNA-bd_sf"/>
</dbReference>
<dbReference type="Proteomes" id="UP000289323">
    <property type="component" value="Unassembled WGS sequence"/>
</dbReference>
<evidence type="ECO:0000313" key="4">
    <source>
        <dbReference type="EMBL" id="SPQ23333.1"/>
    </source>
</evidence>
<proteinExistence type="predicted"/>
<dbReference type="Gene3D" id="4.10.240.10">
    <property type="entry name" value="Zn(2)-C6 fungal-type DNA-binding domain"/>
    <property type="match status" value="1"/>
</dbReference>
<accession>A0A3S4EZT8</accession>
<dbReference type="GO" id="GO:0008270">
    <property type="term" value="F:zinc ion binding"/>
    <property type="evidence" value="ECO:0007669"/>
    <property type="project" value="InterPro"/>
</dbReference>
<protein>
    <submittedName>
        <fullName evidence="4">F648e201-b22d-4d89-805e-073245a25108</fullName>
    </submittedName>
</protein>
<dbReference type="CDD" id="cd12148">
    <property type="entry name" value="fungal_TF_MHR"/>
    <property type="match status" value="1"/>
</dbReference>
<keyword evidence="2" id="KW-0539">Nucleus</keyword>
<dbReference type="PROSITE" id="PS00463">
    <property type="entry name" value="ZN2_CY6_FUNGAL_1"/>
    <property type="match status" value="1"/>
</dbReference>